<dbReference type="InterPro" id="IPR002018">
    <property type="entry name" value="CarbesteraseB"/>
</dbReference>
<dbReference type="OrthoDB" id="408631at2759"/>
<feature type="chain" id="PRO_5040778942" evidence="1">
    <location>
        <begin position="20"/>
        <end position="502"/>
    </location>
</feature>
<gene>
    <name evidence="3" type="ORF">Plil01_000925700</name>
</gene>
<comment type="caution">
    <text evidence="3">The sequence shown here is derived from an EMBL/GenBank/DDBJ whole genome shotgun (WGS) entry which is preliminary data.</text>
</comment>
<evidence type="ECO:0000259" key="2">
    <source>
        <dbReference type="Pfam" id="PF00135"/>
    </source>
</evidence>
<dbReference type="EMBL" id="BSXW01000459">
    <property type="protein sequence ID" value="GMF23035.1"/>
    <property type="molecule type" value="Genomic_DNA"/>
</dbReference>
<proteinExistence type="predicted"/>
<evidence type="ECO:0000313" key="4">
    <source>
        <dbReference type="Proteomes" id="UP001165083"/>
    </source>
</evidence>
<keyword evidence="4" id="KW-1185">Reference proteome</keyword>
<organism evidence="3 4">
    <name type="scientific">Phytophthora lilii</name>
    <dbReference type="NCBI Taxonomy" id="2077276"/>
    <lineage>
        <taxon>Eukaryota</taxon>
        <taxon>Sar</taxon>
        <taxon>Stramenopiles</taxon>
        <taxon>Oomycota</taxon>
        <taxon>Peronosporomycetes</taxon>
        <taxon>Peronosporales</taxon>
        <taxon>Peronosporaceae</taxon>
        <taxon>Phytophthora</taxon>
    </lineage>
</organism>
<dbReference type="Pfam" id="PF00135">
    <property type="entry name" value="COesterase"/>
    <property type="match status" value="1"/>
</dbReference>
<name>A0A9W6WZB9_9STRA</name>
<feature type="signal peptide" evidence="1">
    <location>
        <begin position="1"/>
        <end position="19"/>
    </location>
</feature>
<reference evidence="3" key="1">
    <citation type="submission" date="2023-04" db="EMBL/GenBank/DDBJ databases">
        <title>Phytophthora lilii NBRC 32176.</title>
        <authorList>
            <person name="Ichikawa N."/>
            <person name="Sato H."/>
            <person name="Tonouchi N."/>
        </authorList>
    </citation>
    <scope>NUCLEOTIDE SEQUENCE</scope>
    <source>
        <strain evidence="3">NBRC 32176</strain>
    </source>
</reference>
<feature type="domain" description="Carboxylesterase type B" evidence="2">
    <location>
        <begin position="126"/>
        <end position="337"/>
    </location>
</feature>
<dbReference type="Proteomes" id="UP001165083">
    <property type="component" value="Unassembled WGS sequence"/>
</dbReference>
<dbReference type="InterPro" id="IPR050309">
    <property type="entry name" value="Type-B_Carboxylest/Lipase"/>
</dbReference>
<accession>A0A9W6WZB9</accession>
<dbReference type="Gene3D" id="3.40.50.1820">
    <property type="entry name" value="alpha/beta hydrolase"/>
    <property type="match status" value="2"/>
</dbReference>
<dbReference type="InterPro" id="IPR029058">
    <property type="entry name" value="AB_hydrolase_fold"/>
</dbReference>
<evidence type="ECO:0000313" key="3">
    <source>
        <dbReference type="EMBL" id="GMF23035.1"/>
    </source>
</evidence>
<dbReference type="AlphaFoldDB" id="A0A9W6WZB9"/>
<sequence length="502" mass="54901">MQINYLLVAAATIIELVVAGQDDTSPLPTVTLDYSTIQAIAGNTTIGYYKFQNIRYAKPPTGDLRFAAPQWPDVETEINSGNLPTRTSTARPLKTACSWTCGPLSMPPIATSPFSSTTLAVGSKLGSKSVNTPEGLFELSTDFIYVSYNYRLGLTGVATDPTYQHEGGVSNLAVWDATHAFEWVQKYISDFGGNSGDVTAVGFSAGGSQIAFQMTRFGGNAPQLFQKAYIMSPGYLPSAGHHQPEQFWQNVSTAVGCDGRHLDCMRMVPFAALPNATTRIVSAYSYTLQPRVDGFILPDTYEASVYQGHFNFTGPCVLTHEQHEFNTVAYTGVESEEDIYTTFRVLFPGMTDDAIQKVLELYPAEGYASPGLRFNDMQQSAQVSSKNLALTYALNNETWNGEVVPTNDSTVTLTSEAAALAALASSITSPVDTTIAKQLQNYLLSFVLTGDPNFVWPDDKPYWPQYNESTNGAEIVFNDTFTVVDDDLANAKSLYWNKALWY</sequence>
<dbReference type="SUPFAM" id="SSF53474">
    <property type="entry name" value="alpha/beta-Hydrolases"/>
    <property type="match status" value="1"/>
</dbReference>
<protein>
    <submittedName>
        <fullName evidence="3">Unnamed protein product</fullName>
    </submittedName>
</protein>
<dbReference type="PANTHER" id="PTHR11559">
    <property type="entry name" value="CARBOXYLESTERASE"/>
    <property type="match status" value="1"/>
</dbReference>
<evidence type="ECO:0000256" key="1">
    <source>
        <dbReference type="SAM" id="SignalP"/>
    </source>
</evidence>
<keyword evidence="1" id="KW-0732">Signal</keyword>